<feature type="transmembrane region" description="Helical" evidence="6">
    <location>
        <begin position="41"/>
        <end position="63"/>
    </location>
</feature>
<evidence type="ECO:0000256" key="3">
    <source>
        <dbReference type="ARBA" id="ARBA00022692"/>
    </source>
</evidence>
<dbReference type="EMBL" id="CACSIO010000060">
    <property type="protein sequence ID" value="CAA0124543.1"/>
    <property type="molecule type" value="Genomic_DNA"/>
</dbReference>
<keyword evidence="4 6" id="KW-1133">Transmembrane helix</keyword>
<evidence type="ECO:0000256" key="2">
    <source>
        <dbReference type="ARBA" id="ARBA00022475"/>
    </source>
</evidence>
<dbReference type="OrthoDB" id="9812084at2"/>
<evidence type="ECO:0000313" key="7">
    <source>
        <dbReference type="EMBL" id="CAA0124543.1"/>
    </source>
</evidence>
<keyword evidence="5 6" id="KW-0472">Membrane</keyword>
<evidence type="ECO:0000256" key="6">
    <source>
        <dbReference type="SAM" id="Phobius"/>
    </source>
</evidence>
<dbReference type="PANTHER" id="PTHR30086:SF20">
    <property type="entry name" value="ARGININE EXPORTER PROTEIN ARGO-RELATED"/>
    <property type="match status" value="1"/>
</dbReference>
<keyword evidence="3 6" id="KW-0812">Transmembrane</keyword>
<name>A0A5S9QZU0_9GAMM</name>
<feature type="transmembrane region" description="Helical" evidence="6">
    <location>
        <begin position="117"/>
        <end position="133"/>
    </location>
</feature>
<keyword evidence="2" id="KW-1003">Cell membrane</keyword>
<dbReference type="GO" id="GO:0033228">
    <property type="term" value="P:cysteine export across plasma membrane"/>
    <property type="evidence" value="ECO:0007669"/>
    <property type="project" value="TreeGrafter"/>
</dbReference>
<comment type="subcellular location">
    <subcellularLocation>
        <location evidence="1">Cell membrane</location>
        <topology evidence="1">Multi-pass membrane protein</topology>
    </subcellularLocation>
</comment>
<dbReference type="PANTHER" id="PTHR30086">
    <property type="entry name" value="ARGININE EXPORTER PROTEIN ARGO"/>
    <property type="match status" value="1"/>
</dbReference>
<evidence type="ECO:0000256" key="1">
    <source>
        <dbReference type="ARBA" id="ARBA00004651"/>
    </source>
</evidence>
<feature type="transmembrane region" description="Helical" evidence="6">
    <location>
        <begin position="6"/>
        <end position="29"/>
    </location>
</feature>
<evidence type="ECO:0000256" key="5">
    <source>
        <dbReference type="ARBA" id="ARBA00023136"/>
    </source>
</evidence>
<evidence type="ECO:0000313" key="8">
    <source>
        <dbReference type="Proteomes" id="UP000441399"/>
    </source>
</evidence>
<dbReference type="Pfam" id="PF01810">
    <property type="entry name" value="LysE"/>
    <property type="match status" value="1"/>
</dbReference>
<accession>A0A5S9QZU0</accession>
<dbReference type="InterPro" id="IPR001123">
    <property type="entry name" value="LeuE-type"/>
</dbReference>
<dbReference type="GO" id="GO:0015171">
    <property type="term" value="F:amino acid transmembrane transporter activity"/>
    <property type="evidence" value="ECO:0007669"/>
    <property type="project" value="TreeGrafter"/>
</dbReference>
<dbReference type="GO" id="GO:0005886">
    <property type="term" value="C:plasma membrane"/>
    <property type="evidence" value="ECO:0007669"/>
    <property type="project" value="UniProtKB-SubCell"/>
</dbReference>
<feature type="transmembrane region" description="Helical" evidence="6">
    <location>
        <begin position="176"/>
        <end position="197"/>
    </location>
</feature>
<dbReference type="Proteomes" id="UP000441399">
    <property type="component" value="Unassembled WGS sequence"/>
</dbReference>
<evidence type="ECO:0000256" key="4">
    <source>
        <dbReference type="ARBA" id="ARBA00022989"/>
    </source>
</evidence>
<protein>
    <submittedName>
        <fullName evidence="7">Cysteine/O-acetylserine efflux protein</fullName>
    </submittedName>
</protein>
<dbReference type="AlphaFoldDB" id="A0A5S9QZU0"/>
<reference evidence="7 8" key="1">
    <citation type="submission" date="2019-11" db="EMBL/GenBank/DDBJ databases">
        <authorList>
            <person name="Holert J."/>
        </authorList>
    </citation>
    <scope>NUCLEOTIDE SEQUENCE [LARGE SCALE GENOMIC DNA]</scope>
    <source>
        <strain evidence="7">SB11_3</strain>
    </source>
</reference>
<keyword evidence="8" id="KW-1185">Reference proteome</keyword>
<organism evidence="7 8">
    <name type="scientific">BD1-7 clade bacterium</name>
    <dbReference type="NCBI Taxonomy" id="2029982"/>
    <lineage>
        <taxon>Bacteria</taxon>
        <taxon>Pseudomonadati</taxon>
        <taxon>Pseudomonadota</taxon>
        <taxon>Gammaproteobacteria</taxon>
        <taxon>Cellvibrionales</taxon>
        <taxon>Spongiibacteraceae</taxon>
        <taxon>BD1-7 clade</taxon>
    </lineage>
</organism>
<proteinExistence type="predicted"/>
<feature type="transmembrane region" description="Helical" evidence="6">
    <location>
        <begin position="69"/>
        <end position="90"/>
    </location>
</feature>
<sequence length="211" mass="23545">MHQYLSVALFALTTTVTPGPNILMVLYSGLNHGIRRSLPHYLGICIGLPIMITVVGLFLGPLFTHYPVVHYVLKGASLLYLICLAFKIAFSHPHKLKDHAPIGFMQAAMFQWVNPKVWMMALGAVATFTHVGGDIHYQILMIGLIFLFVTFPSVGVWLVGSASLKRFLTSTFHLRVFNICMGLLLLVSIAPMAYGFWHELVHLLPINFPDQ</sequence>
<feature type="transmembrane region" description="Helical" evidence="6">
    <location>
        <begin position="139"/>
        <end position="164"/>
    </location>
</feature>
<gene>
    <name evidence="7" type="primary">eamB_1</name>
    <name evidence="7" type="ORF">OPDIPICF_03146</name>
</gene>